<comment type="caution">
    <text evidence="3">The sequence shown here is derived from an EMBL/GenBank/DDBJ whole genome shotgun (WGS) entry which is preliminary data.</text>
</comment>
<dbReference type="Gene3D" id="3.30.70.1070">
    <property type="entry name" value="Sporulation related repeat"/>
    <property type="match status" value="1"/>
</dbReference>
<name>A0A0W0Y4H6_9GAMM</name>
<dbReference type="GO" id="GO:0030428">
    <property type="term" value="C:cell septum"/>
    <property type="evidence" value="ECO:0007669"/>
    <property type="project" value="TreeGrafter"/>
</dbReference>
<organism evidence="3 4">
    <name type="scientific">Legionella quinlivanii</name>
    <dbReference type="NCBI Taxonomy" id="45073"/>
    <lineage>
        <taxon>Bacteria</taxon>
        <taxon>Pseudomonadati</taxon>
        <taxon>Pseudomonadota</taxon>
        <taxon>Gammaproteobacteria</taxon>
        <taxon>Legionellales</taxon>
        <taxon>Legionellaceae</taxon>
        <taxon>Legionella</taxon>
    </lineage>
</organism>
<evidence type="ECO:0000256" key="1">
    <source>
        <dbReference type="SAM" id="Phobius"/>
    </source>
</evidence>
<keyword evidence="1" id="KW-0812">Transmembrane</keyword>
<dbReference type="EMBL" id="LNYS01000006">
    <property type="protein sequence ID" value="KTD51583.1"/>
    <property type="molecule type" value="Genomic_DNA"/>
</dbReference>
<reference evidence="3 4" key="1">
    <citation type="submission" date="2015-11" db="EMBL/GenBank/DDBJ databases">
        <title>Genomic analysis of 38 Legionella species identifies large and diverse effector repertoires.</title>
        <authorList>
            <person name="Burstein D."/>
            <person name="Amaro F."/>
            <person name="Zusman T."/>
            <person name="Lifshitz Z."/>
            <person name="Cohen O."/>
            <person name="Gilbert J.A."/>
            <person name="Pupko T."/>
            <person name="Shuman H.A."/>
            <person name="Segal G."/>
        </authorList>
    </citation>
    <scope>NUCLEOTIDE SEQUENCE [LARGE SCALE GENOMIC DNA]</scope>
    <source>
        <strain evidence="3 4">CDC#1442-AUS-E</strain>
    </source>
</reference>
<accession>A0A0W0Y4H6</accession>
<feature type="domain" description="SPOR" evidence="2">
    <location>
        <begin position="213"/>
        <end position="292"/>
    </location>
</feature>
<keyword evidence="1" id="KW-1133">Transmembrane helix</keyword>
<proteinExistence type="predicted"/>
<dbReference type="Proteomes" id="UP000054618">
    <property type="component" value="Unassembled WGS sequence"/>
</dbReference>
<dbReference type="RefSeq" id="WP_058506552.1">
    <property type="nucleotide sequence ID" value="NZ_CAAAIK010000002.1"/>
</dbReference>
<dbReference type="STRING" id="45073.Lqui_0427"/>
<dbReference type="InterPro" id="IPR036680">
    <property type="entry name" value="SPOR-like_sf"/>
</dbReference>
<dbReference type="PATRIC" id="fig|45073.5.peg.455"/>
<dbReference type="PANTHER" id="PTHR38687">
    <property type="entry name" value="CELL DIVISION PROTEIN DEDD-RELATED"/>
    <property type="match status" value="1"/>
</dbReference>
<evidence type="ECO:0000259" key="2">
    <source>
        <dbReference type="PROSITE" id="PS51724"/>
    </source>
</evidence>
<sequence length="296" mass="31605">MTLVMDERIKHRLIGLAVIISLGAIFAPAIMKKSSQRLEGPSSISIKLPPKPVLPQVTASDEETMFKSVKVAHVDIPTANEDYQPATTIAKAEPLSPVNGTKTIDYASAQIDNPDALKEARAQEDKADVMSNPPAELAQHNSVSYSSHAASNEDVKRVALEQKKPLASIPAAIPAKELPKTILASKSLPAAKTQAKPVAKIQQLAKAPTSKALPGKTGYSVQVALFVQQKNAIALVNKLKSKGFQASYNKVQSKNGIAYKVLVGQMNQKDQALKLRTQLASAMQINGFVVPTTGIS</sequence>
<dbReference type="OrthoDB" id="5654216at2"/>
<dbReference type="GO" id="GO:0032153">
    <property type="term" value="C:cell division site"/>
    <property type="evidence" value="ECO:0007669"/>
    <property type="project" value="TreeGrafter"/>
</dbReference>
<feature type="transmembrane region" description="Helical" evidence="1">
    <location>
        <begin position="12"/>
        <end position="31"/>
    </location>
</feature>
<keyword evidence="1" id="KW-0472">Membrane</keyword>
<gene>
    <name evidence="3" type="ORF">Lqui_0427</name>
</gene>
<evidence type="ECO:0000313" key="4">
    <source>
        <dbReference type="Proteomes" id="UP000054618"/>
    </source>
</evidence>
<dbReference type="Pfam" id="PF05036">
    <property type="entry name" value="SPOR"/>
    <property type="match status" value="1"/>
</dbReference>
<dbReference type="AlphaFoldDB" id="A0A0W0Y4H6"/>
<protein>
    <submittedName>
        <fullName evidence="3">Sporulation domain-containing protein</fullName>
    </submittedName>
</protein>
<dbReference type="PANTHER" id="PTHR38687:SF1">
    <property type="entry name" value="CELL DIVISION PROTEIN DEDD"/>
    <property type="match status" value="1"/>
</dbReference>
<dbReference type="GO" id="GO:0032506">
    <property type="term" value="P:cytokinetic process"/>
    <property type="evidence" value="ECO:0007669"/>
    <property type="project" value="TreeGrafter"/>
</dbReference>
<dbReference type="SUPFAM" id="SSF110997">
    <property type="entry name" value="Sporulation related repeat"/>
    <property type="match status" value="1"/>
</dbReference>
<dbReference type="GO" id="GO:0042834">
    <property type="term" value="F:peptidoglycan binding"/>
    <property type="evidence" value="ECO:0007669"/>
    <property type="project" value="InterPro"/>
</dbReference>
<evidence type="ECO:0000313" key="3">
    <source>
        <dbReference type="EMBL" id="KTD51583.1"/>
    </source>
</evidence>
<dbReference type="InterPro" id="IPR052521">
    <property type="entry name" value="Cell_div_SPOR-domain"/>
</dbReference>
<keyword evidence="4" id="KW-1185">Reference proteome</keyword>
<dbReference type="InterPro" id="IPR007730">
    <property type="entry name" value="SPOR-like_dom"/>
</dbReference>
<dbReference type="PROSITE" id="PS51724">
    <property type="entry name" value="SPOR"/>
    <property type="match status" value="1"/>
</dbReference>